<dbReference type="Gene3D" id="3.60.15.10">
    <property type="entry name" value="Ribonuclease Z/Hydroxyacylglutathione hydrolase-like"/>
    <property type="match status" value="1"/>
</dbReference>
<dbReference type="PANTHER" id="PTHR42951:SF22">
    <property type="entry name" value="METALLO BETA-LACTAMASE SUPERFAMILY LIPOPROTEIN"/>
    <property type="match status" value="1"/>
</dbReference>
<evidence type="ECO:0000313" key="2">
    <source>
        <dbReference type="EMBL" id="SHI81797.1"/>
    </source>
</evidence>
<dbReference type="InterPro" id="IPR036866">
    <property type="entry name" value="RibonucZ/Hydroxyglut_hydro"/>
</dbReference>
<gene>
    <name evidence="2" type="ORF">SAMN05444417_1870</name>
</gene>
<dbReference type="AlphaFoldDB" id="A0A1M6E8H0"/>
<sequence>MAAAGDGAARRGAAAVNAPFQRDGLRFPWDAPPEPGRATEVAEGILWMRLPLPMALDHVNVYALADEDGWTIVDAGLSWQTGRALWGELLAGPLAGRPVARVLVTHAHPDHVGLTAWLARDGATILMPRTAWLMARMLTLDVQDRPSAEARAFWRLNGMDPAEYARRLDERPFNFADCVDLLPPGHTRLVEGGILRLAGRSWDIRMGDGHAPEHATLWAREEPLVIAGDQLLPGISPNIGVHPTEPEADPLGEWIASCRRLAPHARENQLVLPGHKLPYRGLPTRLDQLEANHHGALARLEAHLAEPRRGGECFPPLFRREIGRGVYGLAFAETVAHLNHLVATGRARRWLAEDGAWRWQANAAA</sequence>
<evidence type="ECO:0000259" key="1">
    <source>
        <dbReference type="SMART" id="SM00849"/>
    </source>
</evidence>
<dbReference type="InterPro" id="IPR036388">
    <property type="entry name" value="WH-like_DNA-bd_sf"/>
</dbReference>
<dbReference type="Pfam" id="PF00753">
    <property type="entry name" value="Lactamase_B"/>
    <property type="match status" value="1"/>
</dbReference>
<dbReference type="InterPro" id="IPR050855">
    <property type="entry name" value="NDM-1-like"/>
</dbReference>
<keyword evidence="3" id="KW-1185">Reference proteome</keyword>
<reference evidence="2 3" key="1">
    <citation type="submission" date="2016-11" db="EMBL/GenBank/DDBJ databases">
        <authorList>
            <person name="Jaros S."/>
            <person name="Januszkiewicz K."/>
            <person name="Wedrychowicz H."/>
        </authorList>
    </citation>
    <scope>NUCLEOTIDE SEQUENCE [LARGE SCALE GENOMIC DNA]</scope>
    <source>
        <strain evidence="2 3">DSM 100565</strain>
    </source>
</reference>
<dbReference type="OrthoDB" id="2971563at2"/>
<feature type="domain" description="Metallo-beta-lactamase" evidence="1">
    <location>
        <begin position="58"/>
        <end position="275"/>
    </location>
</feature>
<dbReference type="Gene3D" id="1.10.10.10">
    <property type="entry name" value="Winged helix-like DNA-binding domain superfamily/Winged helix DNA-binding domain"/>
    <property type="match status" value="1"/>
</dbReference>
<dbReference type="SUPFAM" id="SSF56281">
    <property type="entry name" value="Metallo-hydrolase/oxidoreductase"/>
    <property type="match status" value="1"/>
</dbReference>
<dbReference type="InterPro" id="IPR001279">
    <property type="entry name" value="Metallo-B-lactamas"/>
</dbReference>
<name>A0A1M6E8H0_9RHOB</name>
<organism evidence="2 3">
    <name type="scientific">Wenxinia saemankumensis</name>
    <dbReference type="NCBI Taxonomy" id="1447782"/>
    <lineage>
        <taxon>Bacteria</taxon>
        <taxon>Pseudomonadati</taxon>
        <taxon>Pseudomonadota</taxon>
        <taxon>Alphaproteobacteria</taxon>
        <taxon>Rhodobacterales</taxon>
        <taxon>Roseobacteraceae</taxon>
        <taxon>Wenxinia</taxon>
    </lineage>
</organism>
<protein>
    <submittedName>
        <fullName evidence="2">Glyoxylase, beta-lactamase superfamily II</fullName>
    </submittedName>
</protein>
<accession>A0A1M6E8H0</accession>
<dbReference type="PANTHER" id="PTHR42951">
    <property type="entry name" value="METALLO-BETA-LACTAMASE DOMAIN-CONTAINING"/>
    <property type="match status" value="1"/>
</dbReference>
<evidence type="ECO:0000313" key="3">
    <source>
        <dbReference type="Proteomes" id="UP000184292"/>
    </source>
</evidence>
<dbReference type="SMART" id="SM00849">
    <property type="entry name" value="Lactamase_B"/>
    <property type="match status" value="1"/>
</dbReference>
<dbReference type="EMBL" id="FQYO01000003">
    <property type="protein sequence ID" value="SHI81797.1"/>
    <property type="molecule type" value="Genomic_DNA"/>
</dbReference>
<dbReference type="STRING" id="1447782.SAMN05444417_1870"/>
<dbReference type="Proteomes" id="UP000184292">
    <property type="component" value="Unassembled WGS sequence"/>
</dbReference>
<proteinExistence type="predicted"/>
<dbReference type="RefSeq" id="WP_083601292.1">
    <property type="nucleotide sequence ID" value="NZ_FQYO01000003.1"/>
</dbReference>